<gene>
    <name evidence="1" type="ORF">HAX54_037161</name>
</gene>
<evidence type="ECO:0000313" key="1">
    <source>
        <dbReference type="EMBL" id="MCD9646910.1"/>
    </source>
</evidence>
<sequence length="162" mass="18084">MEGDSPVRRWEDLDIDILINFSGGHFLDLSVLKSNFKNPLEPDDGLIKSTEICRLSRMWEDLESLTAYYSNPPYVVEEIARSCKNFAEPKIMGPCDMLFASTLVSFLPNLKVLSVRCTVLSKSALVTILDGFKSWKSSTYLSCPSLPSTCTKENSGQVDEST</sequence>
<accession>A0ABS8VHX0</accession>
<keyword evidence="2" id="KW-1185">Reference proteome</keyword>
<dbReference type="Proteomes" id="UP000823775">
    <property type="component" value="Unassembled WGS sequence"/>
</dbReference>
<dbReference type="PANTHER" id="PTHR38926:SF13">
    <property type="entry name" value="F-BOX DOMAIN CONTAINING PROTEIN, EXPRESSED"/>
    <property type="match status" value="1"/>
</dbReference>
<dbReference type="PANTHER" id="PTHR38926">
    <property type="entry name" value="F-BOX DOMAIN CONTAINING PROTEIN, EXPRESSED"/>
    <property type="match status" value="1"/>
</dbReference>
<organism evidence="1 2">
    <name type="scientific">Datura stramonium</name>
    <name type="common">Jimsonweed</name>
    <name type="synonym">Common thornapple</name>
    <dbReference type="NCBI Taxonomy" id="4076"/>
    <lineage>
        <taxon>Eukaryota</taxon>
        <taxon>Viridiplantae</taxon>
        <taxon>Streptophyta</taxon>
        <taxon>Embryophyta</taxon>
        <taxon>Tracheophyta</taxon>
        <taxon>Spermatophyta</taxon>
        <taxon>Magnoliopsida</taxon>
        <taxon>eudicotyledons</taxon>
        <taxon>Gunneridae</taxon>
        <taxon>Pentapetalae</taxon>
        <taxon>asterids</taxon>
        <taxon>lamiids</taxon>
        <taxon>Solanales</taxon>
        <taxon>Solanaceae</taxon>
        <taxon>Solanoideae</taxon>
        <taxon>Datureae</taxon>
        <taxon>Datura</taxon>
    </lineage>
</organism>
<protein>
    <submittedName>
        <fullName evidence="1">Uncharacterized protein</fullName>
    </submittedName>
</protein>
<name>A0ABS8VHX0_DATST</name>
<comment type="caution">
    <text evidence="1">The sequence shown here is derived from an EMBL/GenBank/DDBJ whole genome shotgun (WGS) entry which is preliminary data.</text>
</comment>
<evidence type="ECO:0000313" key="2">
    <source>
        <dbReference type="Proteomes" id="UP000823775"/>
    </source>
</evidence>
<proteinExistence type="predicted"/>
<dbReference type="EMBL" id="JACEIK010004956">
    <property type="protein sequence ID" value="MCD9646910.1"/>
    <property type="molecule type" value="Genomic_DNA"/>
</dbReference>
<reference evidence="1 2" key="1">
    <citation type="journal article" date="2021" name="BMC Genomics">
        <title>Datura genome reveals duplications of psychoactive alkaloid biosynthetic genes and high mutation rate following tissue culture.</title>
        <authorList>
            <person name="Rajewski A."/>
            <person name="Carter-House D."/>
            <person name="Stajich J."/>
            <person name="Litt A."/>
        </authorList>
    </citation>
    <scope>NUCLEOTIDE SEQUENCE [LARGE SCALE GENOMIC DNA]</scope>
    <source>
        <strain evidence="1">AR-01</strain>
    </source>
</reference>